<sequence length="82" mass="9479">MGRQAPGPEREVRSCHAMSPEVCLFCLLFYRMVSERSFYFQPLSRHGFARHGKTRRQAPSRMQDTPPARVVPAAFFPGEPRR</sequence>
<name>F6G3P8_RALS8</name>
<reference evidence="2 3" key="1">
    <citation type="journal article" date="2011" name="J. Bacteriol.">
        <title>Complete genome sequence of the plant pathogen Ralstonia solanacearum strain Po82.</title>
        <authorList>
            <person name="Xu J."/>
            <person name="Zheng H.J."/>
            <person name="Liu L."/>
            <person name="Pan Z.C."/>
            <person name="Prior P."/>
            <person name="Tang B."/>
            <person name="Xu J.S."/>
            <person name="Zhang H."/>
            <person name="Tian Q."/>
            <person name="Zhang L.Q."/>
            <person name="Feng J."/>
        </authorList>
    </citation>
    <scope>NUCLEOTIDE SEQUENCE [LARGE SCALE GENOMIC DNA]</scope>
    <source>
        <strain evidence="2 3">Po82</strain>
    </source>
</reference>
<protein>
    <submittedName>
        <fullName evidence="2">Uncharacterized protein</fullName>
    </submittedName>
</protein>
<evidence type="ECO:0000313" key="2">
    <source>
        <dbReference type="EMBL" id="AEG69880.1"/>
    </source>
</evidence>
<evidence type="ECO:0000256" key="1">
    <source>
        <dbReference type="SAM" id="MobiDB-lite"/>
    </source>
</evidence>
<gene>
    <name evidence="2" type="ordered locus">RSPO_c02586</name>
</gene>
<dbReference type="PATRIC" id="fig|1031711.3.peg.2527"/>
<dbReference type="Proteomes" id="UP000007953">
    <property type="component" value="Chromosome"/>
</dbReference>
<proteinExistence type="predicted"/>
<dbReference type="AlphaFoldDB" id="F6G3P8"/>
<feature type="compositionally biased region" description="Low complexity" evidence="1">
    <location>
        <begin position="66"/>
        <end position="82"/>
    </location>
</feature>
<feature type="region of interest" description="Disordered" evidence="1">
    <location>
        <begin position="49"/>
        <end position="82"/>
    </location>
</feature>
<dbReference type="EMBL" id="CP002819">
    <property type="protein sequence ID" value="AEG69880.1"/>
    <property type="molecule type" value="Genomic_DNA"/>
</dbReference>
<organism evidence="2 3">
    <name type="scientific">Ralstonia solanacearum (strain Po82)</name>
    <dbReference type="NCBI Taxonomy" id="1031711"/>
    <lineage>
        <taxon>Bacteria</taxon>
        <taxon>Pseudomonadati</taxon>
        <taxon>Pseudomonadota</taxon>
        <taxon>Betaproteobacteria</taxon>
        <taxon>Burkholderiales</taxon>
        <taxon>Burkholderiaceae</taxon>
        <taxon>Ralstonia</taxon>
        <taxon>Ralstonia solanacearum species complex</taxon>
    </lineage>
</organism>
<evidence type="ECO:0000313" key="3">
    <source>
        <dbReference type="Proteomes" id="UP000007953"/>
    </source>
</evidence>
<feature type="compositionally biased region" description="Basic residues" evidence="1">
    <location>
        <begin position="49"/>
        <end position="58"/>
    </location>
</feature>
<accession>F6G3P8</accession>
<dbReference type="HOGENOM" id="CLU_2555824_0_0_4"/>
<dbReference type="KEGG" id="rsn:RSPO_c02586"/>